<name>A0AAJ0U1L0_9GAMM</name>
<gene>
    <name evidence="3" type="ORF">CKO40_03215</name>
</gene>
<proteinExistence type="predicted"/>
<dbReference type="EMBL" id="NRSJ01000004">
    <property type="protein sequence ID" value="MBK1703589.1"/>
    <property type="molecule type" value="Genomic_DNA"/>
</dbReference>
<evidence type="ECO:0000313" key="3">
    <source>
        <dbReference type="EMBL" id="MBK1703589.1"/>
    </source>
</evidence>
<dbReference type="Proteomes" id="UP001296776">
    <property type="component" value="Unassembled WGS sequence"/>
</dbReference>
<keyword evidence="2" id="KW-1133">Transmembrane helix</keyword>
<keyword evidence="2" id="KW-0812">Transmembrane</keyword>
<organism evidence="3 4">
    <name type="scientific">Halochromatium glycolicum</name>
    <dbReference type="NCBI Taxonomy" id="85075"/>
    <lineage>
        <taxon>Bacteria</taxon>
        <taxon>Pseudomonadati</taxon>
        <taxon>Pseudomonadota</taxon>
        <taxon>Gammaproteobacteria</taxon>
        <taxon>Chromatiales</taxon>
        <taxon>Chromatiaceae</taxon>
        <taxon>Halochromatium</taxon>
    </lineage>
</organism>
<feature type="transmembrane region" description="Helical" evidence="2">
    <location>
        <begin position="39"/>
        <end position="61"/>
    </location>
</feature>
<protein>
    <submittedName>
        <fullName evidence="3">Uncharacterized protein</fullName>
    </submittedName>
</protein>
<comment type="caution">
    <text evidence="3">The sequence shown here is derived from an EMBL/GenBank/DDBJ whole genome shotgun (WGS) entry which is preliminary data.</text>
</comment>
<reference evidence="3" key="2">
    <citation type="journal article" date="2020" name="Microorganisms">
        <title>Osmotic Adaptation and Compatible Solute Biosynthesis of Phototrophic Bacteria as Revealed from Genome Analyses.</title>
        <authorList>
            <person name="Imhoff J.F."/>
            <person name="Rahn T."/>
            <person name="Kunzel S."/>
            <person name="Keller A."/>
            <person name="Neulinger S.C."/>
        </authorList>
    </citation>
    <scope>NUCLEOTIDE SEQUENCE</scope>
    <source>
        <strain evidence="3">DSM 11080</strain>
    </source>
</reference>
<sequence length="1016" mass="109394">MARVNDRSSYRLPFRPASSLQRGLNVFSTRTTRWLRRSALAFGILAALYWSGVNLALNLPLTRDALNRMQPEQFAVDWTRAWSWYPLRVAISGLAADGQTPSEQWQLDAGRAAVSLSLLPLLRGELRVHDLDLEHIDLRLRPRPRPDSADDASDALRAFFPVIRNRDPDAVAEPAPEPTGTDLVLEIDDVHIRGEHAFWVSHLRGWLPGEVRGSVRMDTASSELALADGALDLSLKSLRVGDRTPVREAAALKGTVAIPPVRLSTLEGLDFLRIATVDAEIDLPVDNLDFLALVVPGLEPLELEGQGRLQGRIRLDQGEALRGTDLLVEANALAMTLGRFHFAGDGLVELQVDPQNEAAADLNVTFDRVVGELAAGGGEAANPTATLFSGYGLTAALHVSEADPSTTSTATEIEALAEEVEVGFRLEVPGMRVADLSVYNRLLPATWDLTLLGGSGLLHALFEVTPERLSLELDLASDEADLRYADYRATTDMLLELRARVDAVDTPTLHLEGTRLRLSDAQLGDAQLGDTRLSGAESAAAEPWEAELAISGGTLSLPTPGADADPIPRLANQLAEEGFGSLLASGDGELAAALKVSELDWIAALLNRPLGLTLDGAAEIDAALRMEQGLLATGSRLAIPPVPLSLALLEHRIDGRGEAALQVERGGPNPNVRLRVELDEGRMRRRDEAEPSIGGARLDAVVAVGALGAKAAESARVDLVLHGAEVKDMAVYNAYLPEDAPISLLGGAARLMADLELSEDSAEGNLLLTTEDISIALDEQQVIGALQLDVLVRDGAPNAMRFDITGSSLRFDEFRVIGAAASDQRAQWHARLQLEETEIVWDKPVELRMKADVTVQDTRPFVALIDNLRGKPSWIDELLSVEDLAGHLQIQIADDQVVIEDALLSSPEIGVHAKGLASADTREAMLLLRWHNLSGAVALHEDEKAFRLVNAVDQFEAYRPGKTPFGSVAAQRLDGATTTASEAQRAPRGAETALDLGSLDQPAPTEADNPFLNEDL</sequence>
<dbReference type="AlphaFoldDB" id="A0AAJ0U1L0"/>
<accession>A0AAJ0U1L0</accession>
<reference evidence="3" key="1">
    <citation type="submission" date="2017-08" db="EMBL/GenBank/DDBJ databases">
        <authorList>
            <person name="Imhoff J.F."/>
            <person name="Rahn T."/>
            <person name="Kuenzel S."/>
            <person name="Neulinger S.C."/>
        </authorList>
    </citation>
    <scope>NUCLEOTIDE SEQUENCE</scope>
    <source>
        <strain evidence="3">DSM 11080</strain>
    </source>
</reference>
<evidence type="ECO:0000256" key="1">
    <source>
        <dbReference type="SAM" id="MobiDB-lite"/>
    </source>
</evidence>
<evidence type="ECO:0000313" key="4">
    <source>
        <dbReference type="Proteomes" id="UP001296776"/>
    </source>
</evidence>
<keyword evidence="4" id="KW-1185">Reference proteome</keyword>
<evidence type="ECO:0000256" key="2">
    <source>
        <dbReference type="SAM" id="Phobius"/>
    </source>
</evidence>
<feature type="region of interest" description="Disordered" evidence="1">
    <location>
        <begin position="977"/>
        <end position="1016"/>
    </location>
</feature>
<keyword evidence="2" id="KW-0472">Membrane</keyword>